<evidence type="ECO:0000259" key="2">
    <source>
        <dbReference type="PROSITE" id="PS51746"/>
    </source>
</evidence>
<dbReference type="InterPro" id="IPR001932">
    <property type="entry name" value="PPM-type_phosphatase-like_dom"/>
</dbReference>
<dbReference type="SUPFAM" id="SSF81606">
    <property type="entry name" value="PP2C-like"/>
    <property type="match status" value="1"/>
</dbReference>
<dbReference type="Proteomes" id="UP001489004">
    <property type="component" value="Unassembled WGS sequence"/>
</dbReference>
<dbReference type="PANTHER" id="PTHR47992">
    <property type="entry name" value="PROTEIN PHOSPHATASE"/>
    <property type="match status" value="1"/>
</dbReference>
<dbReference type="Gene3D" id="3.60.40.10">
    <property type="entry name" value="PPM-type phosphatase domain"/>
    <property type="match status" value="1"/>
</dbReference>
<dbReference type="SMART" id="SM00220">
    <property type="entry name" value="S_TKc"/>
    <property type="match status" value="1"/>
</dbReference>
<dbReference type="Pfam" id="PF00069">
    <property type="entry name" value="Pkinase"/>
    <property type="match status" value="1"/>
</dbReference>
<dbReference type="SUPFAM" id="SSF56112">
    <property type="entry name" value="Protein kinase-like (PK-like)"/>
    <property type="match status" value="1"/>
</dbReference>
<dbReference type="InterPro" id="IPR015655">
    <property type="entry name" value="PP2C"/>
</dbReference>
<dbReference type="AlphaFoldDB" id="A0AAW1R6I6"/>
<dbReference type="PROSITE" id="PS50011">
    <property type="entry name" value="PROTEIN_KINASE_DOM"/>
    <property type="match status" value="1"/>
</dbReference>
<gene>
    <name evidence="3" type="ORF">WJX72_002777</name>
</gene>
<dbReference type="Gene3D" id="1.10.510.10">
    <property type="entry name" value="Transferase(Phosphotransferase) domain 1"/>
    <property type="match status" value="1"/>
</dbReference>
<dbReference type="GO" id="GO:0004722">
    <property type="term" value="F:protein serine/threonine phosphatase activity"/>
    <property type="evidence" value="ECO:0007669"/>
    <property type="project" value="InterPro"/>
</dbReference>
<name>A0AAW1R6I6_9CHLO</name>
<dbReference type="EMBL" id="JALJOR010000001">
    <property type="protein sequence ID" value="KAK9828917.1"/>
    <property type="molecule type" value="Genomic_DNA"/>
</dbReference>
<dbReference type="CDD" id="cd00143">
    <property type="entry name" value="PP2Cc"/>
    <property type="match status" value="1"/>
</dbReference>
<dbReference type="GO" id="GO:0005524">
    <property type="term" value="F:ATP binding"/>
    <property type="evidence" value="ECO:0007669"/>
    <property type="project" value="InterPro"/>
</dbReference>
<dbReference type="InterPro" id="IPR011009">
    <property type="entry name" value="Kinase-like_dom_sf"/>
</dbReference>
<evidence type="ECO:0000259" key="1">
    <source>
        <dbReference type="PROSITE" id="PS50011"/>
    </source>
</evidence>
<comment type="caution">
    <text evidence="3">The sequence shown here is derived from an EMBL/GenBank/DDBJ whole genome shotgun (WGS) entry which is preliminary data.</text>
</comment>
<dbReference type="PROSITE" id="PS51746">
    <property type="entry name" value="PPM_2"/>
    <property type="match status" value="1"/>
</dbReference>
<dbReference type="InterPro" id="IPR036457">
    <property type="entry name" value="PPM-type-like_dom_sf"/>
</dbReference>
<evidence type="ECO:0000313" key="3">
    <source>
        <dbReference type="EMBL" id="KAK9828917.1"/>
    </source>
</evidence>
<dbReference type="GO" id="GO:0004672">
    <property type="term" value="F:protein kinase activity"/>
    <property type="evidence" value="ECO:0007669"/>
    <property type="project" value="InterPro"/>
</dbReference>
<dbReference type="SMART" id="SM00331">
    <property type="entry name" value="PP2C_SIG"/>
    <property type="match status" value="1"/>
</dbReference>
<dbReference type="PROSITE" id="PS00108">
    <property type="entry name" value="PROTEIN_KINASE_ST"/>
    <property type="match status" value="1"/>
</dbReference>
<proteinExistence type="predicted"/>
<dbReference type="Gene3D" id="3.30.200.20">
    <property type="entry name" value="Phosphorylase Kinase, domain 1"/>
    <property type="match status" value="1"/>
</dbReference>
<feature type="domain" description="PPM-type phosphatase" evidence="2">
    <location>
        <begin position="286"/>
        <end position="552"/>
    </location>
</feature>
<feature type="domain" description="Protein kinase" evidence="1">
    <location>
        <begin position="47"/>
        <end position="312"/>
    </location>
</feature>
<organism evidence="3 4">
    <name type="scientific">[Myrmecia] bisecta</name>
    <dbReference type="NCBI Taxonomy" id="41462"/>
    <lineage>
        <taxon>Eukaryota</taxon>
        <taxon>Viridiplantae</taxon>
        <taxon>Chlorophyta</taxon>
        <taxon>core chlorophytes</taxon>
        <taxon>Trebouxiophyceae</taxon>
        <taxon>Trebouxiales</taxon>
        <taxon>Trebouxiaceae</taxon>
        <taxon>Myrmecia</taxon>
    </lineage>
</organism>
<dbReference type="InterPro" id="IPR008271">
    <property type="entry name" value="Ser/Thr_kinase_AS"/>
</dbReference>
<dbReference type="Pfam" id="PF00481">
    <property type="entry name" value="PP2C"/>
    <property type="match status" value="1"/>
</dbReference>
<reference evidence="3 4" key="1">
    <citation type="journal article" date="2024" name="Nat. Commun.">
        <title>Phylogenomics reveals the evolutionary origins of lichenization in chlorophyte algae.</title>
        <authorList>
            <person name="Puginier C."/>
            <person name="Libourel C."/>
            <person name="Otte J."/>
            <person name="Skaloud P."/>
            <person name="Haon M."/>
            <person name="Grisel S."/>
            <person name="Petersen M."/>
            <person name="Berrin J.G."/>
            <person name="Delaux P.M."/>
            <person name="Dal Grande F."/>
            <person name="Keller J."/>
        </authorList>
    </citation>
    <scope>NUCLEOTIDE SEQUENCE [LARGE SCALE GENOMIC DNA]</scope>
    <source>
        <strain evidence="3 4">SAG 2043</strain>
    </source>
</reference>
<evidence type="ECO:0000313" key="4">
    <source>
        <dbReference type="Proteomes" id="UP001489004"/>
    </source>
</evidence>
<dbReference type="InterPro" id="IPR000719">
    <property type="entry name" value="Prot_kinase_dom"/>
</dbReference>
<accession>A0AAW1R6I6</accession>
<dbReference type="SMART" id="SM00332">
    <property type="entry name" value="PP2Cc"/>
    <property type="match status" value="1"/>
</dbReference>
<keyword evidence="4" id="KW-1185">Reference proteome</keyword>
<protein>
    <submittedName>
        <fullName evidence="3">Uncharacterized protein</fullName>
    </submittedName>
</protein>
<sequence length="599" mass="64645">MAGAEGPLGVVEALELMATAVQKGLFAEAAAVGNRATVPLGIASSSLACSAELSRGTQSTVHSATYHQQPVAVKKARIGTSSDLAYFRKEIRIMAQLQHRNVMGLLAAKLLPPDYLLVMPLAAKNLATQLHERGWRPDWPTALRLALQLAQGLSHVHEAGIIHRDIKPANVLLTAEDEPILTDFGIAEYAAELEAEAADRNNLVGRGKPSGGFHKRHMVGTLEYMAPEVLQKQPTSYFSDVYAWAVTVNEVATGVVPFSDCTVDNPAAHTVLEMGYGRQELAAAITPGVFATAGLRGSDRMEDRHVIASPLGSSTEGHLLAVFDGHRGAEAAEYAAGSVLQHLTRHWCAPTPAAALSRTCIDVDAFFREQQEEEWRQRVQRMGPAAASERRWPGCTALAALLWQNQLHIANAGDCRAVLCRAGKAVALSRDQTADRQDERERVLAAGGKVEWRVDSWRVGAVGLQVTRSLGDADLKADGLTAEPEVASYELTADDEFLIIASDGLWDKLRNDEAVGLVHDTVKMPAMCGQRLATEALTRGSGDNITVLVAFLKPVATLEEIYSRGRQKHKVTPTLYGSRAALLEAHSKGASADELRETY</sequence>